<dbReference type="InterPro" id="IPR004099">
    <property type="entry name" value="Pyr_nucl-diS_OxRdtase_dimer"/>
</dbReference>
<dbReference type="Proteomes" id="UP000196102">
    <property type="component" value="Unassembled WGS sequence"/>
</dbReference>
<dbReference type="InterPro" id="IPR036188">
    <property type="entry name" value="FAD/NAD-bd_sf"/>
</dbReference>
<keyword evidence="2" id="KW-0285">Flavoprotein</keyword>
<comment type="similarity">
    <text evidence="1">Belongs to the class-I pyridine nucleotide-disulfide oxidoreductase family.</text>
</comment>
<dbReference type="GO" id="GO:0016491">
    <property type="term" value="F:oxidoreductase activity"/>
    <property type="evidence" value="ECO:0007669"/>
    <property type="project" value="InterPro"/>
</dbReference>
<dbReference type="PANTHER" id="PTHR43014">
    <property type="entry name" value="MERCURIC REDUCTASE"/>
    <property type="match status" value="1"/>
</dbReference>
<comment type="cofactor">
    <cofactor evidence="4">
        <name>FAD</name>
        <dbReference type="ChEBI" id="CHEBI:57692"/>
    </cofactor>
    <text evidence="4">Binds 1 FAD per subunit.</text>
</comment>
<dbReference type="InterPro" id="IPR023753">
    <property type="entry name" value="FAD/NAD-binding_dom"/>
</dbReference>
<dbReference type="PRINTS" id="PR00411">
    <property type="entry name" value="PNDRDTASEI"/>
</dbReference>
<proteinExistence type="inferred from homology"/>
<feature type="disulfide bond" description="Redox-active" evidence="5">
    <location>
        <begin position="41"/>
        <end position="46"/>
    </location>
</feature>
<accession>A0A1Z8BGJ6</accession>
<evidence type="ECO:0000256" key="1">
    <source>
        <dbReference type="ARBA" id="ARBA00007532"/>
    </source>
</evidence>
<evidence type="ECO:0000256" key="3">
    <source>
        <dbReference type="ARBA" id="ARBA00022827"/>
    </source>
</evidence>
<evidence type="ECO:0000256" key="4">
    <source>
        <dbReference type="PIRSR" id="PIRSR000350-3"/>
    </source>
</evidence>
<comment type="caution">
    <text evidence="8">The sequence shown here is derived from an EMBL/GenBank/DDBJ whole genome shotgun (WGS) entry which is preliminary data.</text>
</comment>
<keyword evidence="4" id="KW-0547">Nucleotide-binding</keyword>
<name>A0A1Z8BGJ6_9FLAO</name>
<feature type="domain" description="Pyridine nucleotide-disulphide oxidoreductase dimerisation" evidence="6">
    <location>
        <begin position="337"/>
        <end position="440"/>
    </location>
</feature>
<dbReference type="Pfam" id="PF07992">
    <property type="entry name" value="Pyr_redox_2"/>
    <property type="match status" value="1"/>
</dbReference>
<evidence type="ECO:0000313" key="8">
    <source>
        <dbReference type="EMBL" id="OUS21627.1"/>
    </source>
</evidence>
<keyword evidence="3 4" id="KW-0274">FAD</keyword>
<dbReference type="InterPro" id="IPR001100">
    <property type="entry name" value="Pyr_nuc-diS_OxRdtase"/>
</dbReference>
<dbReference type="PANTHER" id="PTHR43014:SF5">
    <property type="entry name" value="GLUTATHIONE REDUCTASE (NADPH)"/>
    <property type="match status" value="1"/>
</dbReference>
<dbReference type="Gene3D" id="3.50.50.60">
    <property type="entry name" value="FAD/NAD(P)-binding domain"/>
    <property type="match status" value="2"/>
</dbReference>
<feature type="binding site" evidence="4">
    <location>
        <position position="194"/>
    </location>
    <ligand>
        <name>NAD(+)</name>
        <dbReference type="ChEBI" id="CHEBI:57540"/>
    </ligand>
</feature>
<sequence length="445" mass="48610">MKKFDVFIFGTGTAGKLVANVCRDAGKSVAIIDNREYGGTCSQRGCDPKKLILSSVEAFDHAQNMKNDGISGSVELDWRAAINYAGRYTSDIPNNTEKNLKSKGVTCLHGEAKFIDANTVVLEGEKYQASHFVIATGMQTLSLGIPGEEFMLTSDDFFTLKDVPEKVVFVGAGYIGMEFGHMLARAGSKVTLIEKGDQVLGPFEEFTANFIEKASKELGIQIIKNAQASSVEEKEGRFIVNYSKDDGMHQITTDCVFNTAGRVPSIKALDLEKANVLTDKNGVVVNEYLQSTTQSHIYACGDVSSKTLPLTPLSGIEASVVAKNVLDNKTKLDIPAIPSTAFTIPQCSGIGLTEAQAKEQYEEVEIVEKDASKWFNNQRINASFYAYKIITDRKTGLVLGAHIAGPEASEQVNMFAIAMKAGMTFKELRKTIFNYPSWGNDFRSM</sequence>
<feature type="domain" description="FAD/NAD(P)-binding" evidence="7">
    <location>
        <begin position="4"/>
        <end position="310"/>
    </location>
</feature>
<organism evidence="8 9">
    <name type="scientific">Nonlabens dokdonensis</name>
    <dbReference type="NCBI Taxonomy" id="328515"/>
    <lineage>
        <taxon>Bacteria</taxon>
        <taxon>Pseudomonadati</taxon>
        <taxon>Bacteroidota</taxon>
        <taxon>Flavobacteriia</taxon>
        <taxon>Flavobacteriales</taxon>
        <taxon>Flavobacteriaceae</taxon>
        <taxon>Nonlabens</taxon>
    </lineage>
</organism>
<dbReference type="Gene3D" id="3.30.390.30">
    <property type="match status" value="1"/>
</dbReference>
<feature type="binding site" evidence="4">
    <location>
        <position position="50"/>
    </location>
    <ligand>
        <name>FAD</name>
        <dbReference type="ChEBI" id="CHEBI:57692"/>
    </ligand>
</feature>
<dbReference type="PIRSF" id="PIRSF000350">
    <property type="entry name" value="Mercury_reductase_MerA"/>
    <property type="match status" value="1"/>
</dbReference>
<gene>
    <name evidence="8" type="ORF">A9Q93_00365</name>
</gene>
<dbReference type="SUPFAM" id="SSF55424">
    <property type="entry name" value="FAD/NAD-linked reductases, dimerisation (C-terminal) domain"/>
    <property type="match status" value="1"/>
</dbReference>
<dbReference type="SUPFAM" id="SSF51905">
    <property type="entry name" value="FAD/NAD(P)-binding domain"/>
    <property type="match status" value="1"/>
</dbReference>
<evidence type="ECO:0000256" key="5">
    <source>
        <dbReference type="PIRSR" id="PIRSR000350-4"/>
    </source>
</evidence>
<dbReference type="AlphaFoldDB" id="A0A1Z8BGJ6"/>
<feature type="binding site" evidence="4">
    <location>
        <position position="261"/>
    </location>
    <ligand>
        <name>NAD(+)</name>
        <dbReference type="ChEBI" id="CHEBI:57540"/>
    </ligand>
</feature>
<dbReference type="RefSeq" id="WP_303685382.1">
    <property type="nucleotide sequence ID" value="NZ_CAJXYO010000018.1"/>
</dbReference>
<dbReference type="EMBL" id="MAAX01000009">
    <property type="protein sequence ID" value="OUS21627.1"/>
    <property type="molecule type" value="Genomic_DNA"/>
</dbReference>
<dbReference type="GO" id="GO:0000166">
    <property type="term" value="F:nucleotide binding"/>
    <property type="evidence" value="ECO:0007669"/>
    <property type="project" value="UniProtKB-KW"/>
</dbReference>
<protein>
    <submittedName>
        <fullName evidence="8">Dihydrolipoamide dehydrogenase</fullName>
    </submittedName>
</protein>
<dbReference type="InterPro" id="IPR016156">
    <property type="entry name" value="FAD/NAD-linked_Rdtase_dimer_sf"/>
</dbReference>
<evidence type="ECO:0000256" key="2">
    <source>
        <dbReference type="ARBA" id="ARBA00022630"/>
    </source>
</evidence>
<keyword evidence="4" id="KW-0520">NAD</keyword>
<feature type="binding site" evidence="4">
    <location>
        <begin position="171"/>
        <end position="178"/>
    </location>
    <ligand>
        <name>NAD(+)</name>
        <dbReference type="ChEBI" id="CHEBI:57540"/>
    </ligand>
</feature>
<feature type="binding site" evidence="4">
    <location>
        <position position="302"/>
    </location>
    <ligand>
        <name>FAD</name>
        <dbReference type="ChEBI" id="CHEBI:57692"/>
    </ligand>
</feature>
<evidence type="ECO:0000313" key="9">
    <source>
        <dbReference type="Proteomes" id="UP000196102"/>
    </source>
</evidence>
<evidence type="ECO:0000259" key="7">
    <source>
        <dbReference type="Pfam" id="PF07992"/>
    </source>
</evidence>
<dbReference type="PRINTS" id="PR00368">
    <property type="entry name" value="FADPNR"/>
</dbReference>
<evidence type="ECO:0000259" key="6">
    <source>
        <dbReference type="Pfam" id="PF02852"/>
    </source>
</evidence>
<reference evidence="9" key="1">
    <citation type="journal article" date="2017" name="Proc. Natl. Acad. Sci. U.S.A.">
        <title>Simulation of Deepwater Horizon oil plume reveals substrate specialization within a complex community of hydrocarbon-degraders.</title>
        <authorList>
            <person name="Hu P."/>
            <person name="Dubinsky E.A."/>
            <person name="Probst A.J."/>
            <person name="Wang J."/>
            <person name="Sieber C.M.K."/>
            <person name="Tom L.M."/>
            <person name="Gardinali P."/>
            <person name="Banfield J.F."/>
            <person name="Atlas R.M."/>
            <person name="Andersen G.L."/>
        </authorList>
    </citation>
    <scope>NUCLEOTIDE SEQUENCE [LARGE SCALE GENOMIC DNA]</scope>
</reference>
<dbReference type="Pfam" id="PF02852">
    <property type="entry name" value="Pyr_redox_dim"/>
    <property type="match status" value="1"/>
</dbReference>